<accession>A0ACC3N9X1</accession>
<organism evidence="1 2">
    <name type="scientific">Vermiconidia calcicola</name>
    <dbReference type="NCBI Taxonomy" id="1690605"/>
    <lineage>
        <taxon>Eukaryota</taxon>
        <taxon>Fungi</taxon>
        <taxon>Dikarya</taxon>
        <taxon>Ascomycota</taxon>
        <taxon>Pezizomycotina</taxon>
        <taxon>Dothideomycetes</taxon>
        <taxon>Dothideomycetidae</taxon>
        <taxon>Mycosphaerellales</taxon>
        <taxon>Extremaceae</taxon>
        <taxon>Vermiconidia</taxon>
    </lineage>
</organism>
<name>A0ACC3N9X1_9PEZI</name>
<dbReference type="EMBL" id="JAUTXU010000067">
    <property type="protein sequence ID" value="KAK3712815.1"/>
    <property type="molecule type" value="Genomic_DNA"/>
</dbReference>
<gene>
    <name evidence="1" type="ORF">LTR37_008906</name>
</gene>
<reference evidence="1" key="1">
    <citation type="submission" date="2023-07" db="EMBL/GenBank/DDBJ databases">
        <title>Black Yeasts Isolated from many extreme environments.</title>
        <authorList>
            <person name="Coleine C."/>
            <person name="Stajich J.E."/>
            <person name="Selbmann L."/>
        </authorList>
    </citation>
    <scope>NUCLEOTIDE SEQUENCE</scope>
    <source>
        <strain evidence="1">CCFEE 5714</strain>
    </source>
</reference>
<evidence type="ECO:0000313" key="1">
    <source>
        <dbReference type="EMBL" id="KAK3712815.1"/>
    </source>
</evidence>
<dbReference type="Proteomes" id="UP001281147">
    <property type="component" value="Unassembled WGS sequence"/>
</dbReference>
<protein>
    <submittedName>
        <fullName evidence="1">Uncharacterized protein</fullName>
    </submittedName>
</protein>
<keyword evidence="2" id="KW-1185">Reference proteome</keyword>
<sequence>MTSTNDMEKQPLLEAQREPEREPTLSELQQDVRKAQRAYMRAWSRSTSGKLHRWIMISVTLILTMFVILCMVLMVEDTLDDEDEGRYFDGRVPLEAHIMSKCPDAKDCLHDMILPAMQNISHKVDFKLSYIGTNTVDDDGVICMHGPEECLGNIIELCAAQLYPDPKTYLGFVMCMTREYDDIPKRTLVEDCALEHSMSMEDLNNCTNQDDGSLSVDMLRASFNRTAEAGVTKSCTVRLNGQTRCIRDGGEWKDCDGGSTAQDLVADILDQAYSGSSEVAA</sequence>
<comment type="caution">
    <text evidence="1">The sequence shown here is derived from an EMBL/GenBank/DDBJ whole genome shotgun (WGS) entry which is preliminary data.</text>
</comment>
<proteinExistence type="predicted"/>
<evidence type="ECO:0000313" key="2">
    <source>
        <dbReference type="Proteomes" id="UP001281147"/>
    </source>
</evidence>